<protein>
    <submittedName>
        <fullName evidence="2">Icc family phosphohydrolase</fullName>
    </submittedName>
</protein>
<dbReference type="AlphaFoldDB" id="K9AUV8"/>
<dbReference type="InterPro" id="IPR029052">
    <property type="entry name" value="Metallo-depent_PP-like"/>
</dbReference>
<dbReference type="EMBL" id="AMSQ01000018">
    <property type="protein sequence ID" value="EKU46342.1"/>
    <property type="molecule type" value="Genomic_DNA"/>
</dbReference>
<dbReference type="Pfam" id="PF00149">
    <property type="entry name" value="Metallophos"/>
    <property type="match status" value="1"/>
</dbReference>
<dbReference type="GO" id="GO:0016788">
    <property type="term" value="F:hydrolase activity, acting on ester bonds"/>
    <property type="evidence" value="ECO:0007669"/>
    <property type="project" value="TreeGrafter"/>
</dbReference>
<keyword evidence="2" id="KW-0378">Hydrolase</keyword>
<evidence type="ECO:0000313" key="3">
    <source>
        <dbReference type="Proteomes" id="UP000009885"/>
    </source>
</evidence>
<dbReference type="SUPFAM" id="SSF56300">
    <property type="entry name" value="Metallo-dependent phosphatases"/>
    <property type="match status" value="1"/>
</dbReference>
<dbReference type="STRING" id="1229783.C273_09524"/>
<dbReference type="Gene3D" id="3.60.21.10">
    <property type="match status" value="1"/>
</dbReference>
<reference evidence="2 3" key="1">
    <citation type="journal article" date="2013" name="Genome Announc.">
        <title>Genome Sequence of Staphylococcus massiliensis Strain S46, Isolated from the Surface of Healthy Human Skin.</title>
        <authorList>
            <person name="Srivastav R."/>
            <person name="Singh A."/>
            <person name="Jangir P.K."/>
            <person name="Kumari C."/>
            <person name="Muduli S."/>
            <person name="Sharma R."/>
        </authorList>
    </citation>
    <scope>NUCLEOTIDE SEQUENCE [LARGE SCALE GENOMIC DNA]</scope>
    <source>
        <strain evidence="2 3">S46</strain>
    </source>
</reference>
<gene>
    <name evidence="2" type="ORF">C273_09524</name>
</gene>
<comment type="caution">
    <text evidence="2">The sequence shown here is derived from an EMBL/GenBank/DDBJ whole genome shotgun (WGS) entry which is preliminary data.</text>
</comment>
<dbReference type="eggNOG" id="COG1409">
    <property type="taxonomic scope" value="Bacteria"/>
</dbReference>
<accession>K9AUV8</accession>
<organism evidence="2 3">
    <name type="scientific">Staphylococcus massiliensis S46</name>
    <dbReference type="NCBI Taxonomy" id="1229783"/>
    <lineage>
        <taxon>Bacteria</taxon>
        <taxon>Bacillati</taxon>
        <taxon>Bacillota</taxon>
        <taxon>Bacilli</taxon>
        <taxon>Bacillales</taxon>
        <taxon>Staphylococcaceae</taxon>
        <taxon>Staphylococcus</taxon>
    </lineage>
</organism>
<feature type="domain" description="Calcineurin-like phosphoesterase" evidence="1">
    <location>
        <begin position="4"/>
        <end position="232"/>
    </location>
</feature>
<dbReference type="RefSeq" id="WP_009384360.1">
    <property type="nucleotide sequence ID" value="NZ_AMSQ01000018.1"/>
</dbReference>
<dbReference type="CDD" id="cd07383">
    <property type="entry name" value="MPP_Dcr2"/>
    <property type="match status" value="1"/>
</dbReference>
<dbReference type="PANTHER" id="PTHR32440">
    <property type="entry name" value="PHOSPHATASE DCR2-RELATED-RELATED"/>
    <property type="match status" value="1"/>
</dbReference>
<dbReference type="InterPro" id="IPR004843">
    <property type="entry name" value="Calcineurin-like_PHP"/>
</dbReference>
<name>K9AUV8_9STAP</name>
<dbReference type="GO" id="GO:0005737">
    <property type="term" value="C:cytoplasm"/>
    <property type="evidence" value="ECO:0007669"/>
    <property type="project" value="TreeGrafter"/>
</dbReference>
<dbReference type="PATRIC" id="fig|1229783.3.peg.1900"/>
<proteinExistence type="predicted"/>
<sequence>MDNFKIIQLADLHLSPHHDDKDQQTYTLIDHMIRYYQPDLIIMTGDQIWSEGIVHSDETYKRLVEYINQYDVKVATTFGNHDTEGRFSRGDIREIEKGFQNYVEKKHSLIVDDKEAYTIEIEMDGELSHVIYIIDGGDYCPHHIGEYSYIHPQHVNWMRELRETVYKDVAHHNLMFTHIALQEYEAIRDVEHEDFRGIFEDELGYAKLNSGMFTQLLINGDVEGVFVGHDHCNDFMIDYHGIKLGYGRISGYNAYGDLNRGAREITLRKDKPFETKVLEFDGAL</sequence>
<keyword evidence="3" id="KW-1185">Reference proteome</keyword>
<evidence type="ECO:0000313" key="2">
    <source>
        <dbReference type="EMBL" id="EKU46342.1"/>
    </source>
</evidence>
<dbReference type="Proteomes" id="UP000009885">
    <property type="component" value="Unassembled WGS sequence"/>
</dbReference>
<dbReference type="OrthoDB" id="9816081at2"/>
<evidence type="ECO:0000259" key="1">
    <source>
        <dbReference type="Pfam" id="PF00149"/>
    </source>
</evidence>
<dbReference type="PANTHER" id="PTHR32440:SF11">
    <property type="entry name" value="METALLOPHOSPHOESTERASE DOMAIN-CONTAINING PROTEIN"/>
    <property type="match status" value="1"/>
</dbReference>